<dbReference type="InterPro" id="IPR011990">
    <property type="entry name" value="TPR-like_helical_dom_sf"/>
</dbReference>
<dbReference type="GO" id="GO:0008270">
    <property type="term" value="F:zinc ion binding"/>
    <property type="evidence" value="ECO:0007669"/>
    <property type="project" value="InterPro"/>
</dbReference>
<accession>A0A5P1EAM8</accession>
<dbReference type="PROSITE" id="PS51375">
    <property type="entry name" value="PPR"/>
    <property type="match status" value="6"/>
</dbReference>
<dbReference type="AlphaFoldDB" id="A0A5P1EAM8"/>
<feature type="domain" description="DYW" evidence="5">
    <location>
        <begin position="759"/>
        <end position="851"/>
    </location>
</feature>
<feature type="repeat" description="PPR" evidence="3">
    <location>
        <begin position="544"/>
        <end position="578"/>
    </location>
</feature>
<evidence type="ECO:0000256" key="1">
    <source>
        <dbReference type="ARBA" id="ARBA00006643"/>
    </source>
</evidence>
<feature type="repeat" description="PPR" evidence="3">
    <location>
        <begin position="107"/>
        <end position="141"/>
    </location>
</feature>
<evidence type="ECO:0000256" key="2">
    <source>
        <dbReference type="ARBA" id="ARBA00022737"/>
    </source>
</evidence>
<keyword evidence="7" id="KW-1185">Reference proteome</keyword>
<feature type="repeat" description="PPR" evidence="3">
    <location>
        <begin position="579"/>
        <end position="609"/>
    </location>
</feature>
<dbReference type="Pfam" id="PF13041">
    <property type="entry name" value="PPR_2"/>
    <property type="match status" value="3"/>
</dbReference>
<dbReference type="FunFam" id="1.25.40.10:FF:000361">
    <property type="entry name" value="Pentatricopeptide repeat-containing protein chloroplastic"/>
    <property type="match status" value="2"/>
</dbReference>
<dbReference type="Pfam" id="PF01535">
    <property type="entry name" value="PPR"/>
    <property type="match status" value="5"/>
</dbReference>
<dbReference type="InterPro" id="IPR032867">
    <property type="entry name" value="DYW_dom"/>
</dbReference>
<dbReference type="FunFam" id="1.25.40.10:FF:000690">
    <property type="entry name" value="Pentatricopeptide repeat-containing protein"/>
    <property type="match status" value="1"/>
</dbReference>
<feature type="compositionally biased region" description="Pro residues" evidence="4">
    <location>
        <begin position="9"/>
        <end position="18"/>
    </location>
</feature>
<organism evidence="6 7">
    <name type="scientific">Asparagus officinalis</name>
    <name type="common">Garden asparagus</name>
    <dbReference type="NCBI Taxonomy" id="4686"/>
    <lineage>
        <taxon>Eukaryota</taxon>
        <taxon>Viridiplantae</taxon>
        <taxon>Streptophyta</taxon>
        <taxon>Embryophyta</taxon>
        <taxon>Tracheophyta</taxon>
        <taxon>Spermatophyta</taxon>
        <taxon>Magnoliopsida</taxon>
        <taxon>Liliopsida</taxon>
        <taxon>Asparagales</taxon>
        <taxon>Asparagaceae</taxon>
        <taxon>Asparagoideae</taxon>
        <taxon>Asparagus</taxon>
    </lineage>
</organism>
<dbReference type="OMA" id="FQWNALV"/>
<dbReference type="Proteomes" id="UP000243459">
    <property type="component" value="Chromosome 7"/>
</dbReference>
<feature type="repeat" description="PPR" evidence="3">
    <location>
        <begin position="240"/>
        <end position="270"/>
    </location>
</feature>
<dbReference type="Gramene" id="ONK62257">
    <property type="protein sequence ID" value="ONK62257"/>
    <property type="gene ID" value="A4U43_C07F1980"/>
</dbReference>
<dbReference type="EMBL" id="CM007387">
    <property type="protein sequence ID" value="ONK62257.1"/>
    <property type="molecule type" value="Genomic_DNA"/>
</dbReference>
<reference evidence="7" key="1">
    <citation type="journal article" date="2017" name="Nat. Commun.">
        <title>The asparagus genome sheds light on the origin and evolution of a young Y chromosome.</title>
        <authorList>
            <person name="Harkess A."/>
            <person name="Zhou J."/>
            <person name="Xu C."/>
            <person name="Bowers J.E."/>
            <person name="Van der Hulst R."/>
            <person name="Ayyampalayam S."/>
            <person name="Mercati F."/>
            <person name="Riccardi P."/>
            <person name="McKain M.R."/>
            <person name="Kakrana A."/>
            <person name="Tang H."/>
            <person name="Ray J."/>
            <person name="Groenendijk J."/>
            <person name="Arikit S."/>
            <person name="Mathioni S.M."/>
            <person name="Nakano M."/>
            <person name="Shan H."/>
            <person name="Telgmann-Rauber A."/>
            <person name="Kanno A."/>
            <person name="Yue Z."/>
            <person name="Chen H."/>
            <person name="Li W."/>
            <person name="Chen Y."/>
            <person name="Xu X."/>
            <person name="Zhang Y."/>
            <person name="Luo S."/>
            <person name="Chen H."/>
            <person name="Gao J."/>
            <person name="Mao Z."/>
            <person name="Pires J.C."/>
            <person name="Luo M."/>
            <person name="Kudrna D."/>
            <person name="Wing R.A."/>
            <person name="Meyers B.C."/>
            <person name="Yi K."/>
            <person name="Kong H."/>
            <person name="Lavrijsen P."/>
            <person name="Sunseri F."/>
            <person name="Falavigna A."/>
            <person name="Ye Y."/>
            <person name="Leebens-Mack J.H."/>
            <person name="Chen G."/>
        </authorList>
    </citation>
    <scope>NUCLEOTIDE SEQUENCE [LARGE SCALE GENOMIC DNA]</scope>
    <source>
        <strain evidence="7">cv. DH0086</strain>
    </source>
</reference>
<dbReference type="InterPro" id="IPR002885">
    <property type="entry name" value="PPR_rpt"/>
</dbReference>
<dbReference type="NCBIfam" id="TIGR00756">
    <property type="entry name" value="PPR"/>
    <property type="match status" value="6"/>
</dbReference>
<evidence type="ECO:0000313" key="7">
    <source>
        <dbReference type="Proteomes" id="UP000243459"/>
    </source>
</evidence>
<protein>
    <recommendedName>
        <fullName evidence="5">DYW domain-containing protein</fullName>
    </recommendedName>
</protein>
<feature type="repeat" description="PPR" evidence="3">
    <location>
        <begin position="443"/>
        <end position="477"/>
    </location>
</feature>
<dbReference type="GO" id="GO:0009451">
    <property type="term" value="P:RNA modification"/>
    <property type="evidence" value="ECO:0007669"/>
    <property type="project" value="InterPro"/>
</dbReference>
<evidence type="ECO:0000256" key="3">
    <source>
        <dbReference type="PROSITE-ProRule" id="PRU00708"/>
    </source>
</evidence>
<evidence type="ECO:0000256" key="4">
    <source>
        <dbReference type="SAM" id="MobiDB-lite"/>
    </source>
</evidence>
<keyword evidence="2" id="KW-0677">Repeat</keyword>
<dbReference type="Pfam" id="PF14432">
    <property type="entry name" value="DYW_deaminase"/>
    <property type="match status" value="1"/>
</dbReference>
<dbReference type="PANTHER" id="PTHR47926:SF383">
    <property type="entry name" value="DYW DOMAIN-CONTAINING PROTEIN"/>
    <property type="match status" value="1"/>
</dbReference>
<dbReference type="InterPro" id="IPR046848">
    <property type="entry name" value="E_motif"/>
</dbReference>
<feature type="repeat" description="PPR" evidence="3">
    <location>
        <begin position="342"/>
        <end position="376"/>
    </location>
</feature>
<dbReference type="Gene3D" id="1.25.40.10">
    <property type="entry name" value="Tetratricopeptide repeat domain"/>
    <property type="match status" value="5"/>
</dbReference>
<dbReference type="InterPro" id="IPR046960">
    <property type="entry name" value="PPR_At4g14850-like_plant"/>
</dbReference>
<evidence type="ECO:0000259" key="5">
    <source>
        <dbReference type="Pfam" id="PF14432"/>
    </source>
</evidence>
<dbReference type="OrthoDB" id="1859983at2759"/>
<dbReference type="FunFam" id="1.25.40.10:FF:000344">
    <property type="entry name" value="Pentatricopeptide repeat-containing protein"/>
    <property type="match status" value="1"/>
</dbReference>
<comment type="similarity">
    <text evidence="1">Belongs to the PPR family. PCMP-H subfamily.</text>
</comment>
<sequence>MSILHPNPITLPPSPPQTHKPKTSPKPLLASSPPDNIRQWNALIASYSRSHRFLEAPFAFSSLLSSTDLDPDNFTLPCVLKSCAGLSAAGLGECVHGLGVKLRLGDDPFVGNSLISMYAKCGRVEDAGKVFEKMPGRNLVSWNTMMSGYFECGFVDEGFGLLREMMGVDGLGFDDATVVTVLPVCASRGWVEMGRSVHGLSVKLGLAGELRVNNTLTDMYAKCGWLAEARRGFETTSGKNVVSWNSMIGGCARNGDVDGTFDLLREMSMVEGLKANEITILNALPACLDPSELYKVKEIHCYVIRNGLECNELVLNALIAAYAKVGLLELATNVFEGIEVKTVSSWNALIGGYAQNVDPLKALDLFLDMISSGLKPDWFSIGSLLLACANLKFLQIGKSIHGFVQRNGLEMDSFIRISLISLYIQCGEPSKARVLFDEMEEKEVVSWNAMIAGYSQNELPNETLQLFREMQFDGQKPTMIATTSAFMACAQLSSLCLGKEMHGFALKANYTEDRHVASSIIAMYAKCGSIDHSLYFFEKMENKDVVSYNVMVTGYAVHGNASKAIELLYRMQKQEIKPDTFTYLGILMACSHAGLVEEGLNYFEEMKNEQKIEPKLEHYSSIVDMLGRAGKLADAMRLVEEMPAEPDSKIWSTLLSACRIHRNVDLGEKIAEKLLELEPDKVEHYVMASNLFAGSERWDDVRRVRKILKEIGLQKDPGCSWIELRGKVYNFMVADNYLPELDEIHKMWCILEEKIQGIGYIPDMGSVLHEVEDEEKVELLRCHSEKQAVAFGLMKTTEGTKLRICKNVRICRDCHNAIKLVSKVVKREIVVRDNKRFHHFRDGSCSCGDYW</sequence>
<name>A0A5P1EAM8_ASPOF</name>
<proteinExistence type="inferred from homology"/>
<dbReference type="Pfam" id="PF20431">
    <property type="entry name" value="E_motif"/>
    <property type="match status" value="1"/>
</dbReference>
<evidence type="ECO:0000313" key="6">
    <source>
        <dbReference type="EMBL" id="ONK62257.1"/>
    </source>
</evidence>
<dbReference type="PANTHER" id="PTHR47926">
    <property type="entry name" value="PENTATRICOPEPTIDE REPEAT-CONTAINING PROTEIN"/>
    <property type="match status" value="1"/>
</dbReference>
<feature type="region of interest" description="Disordered" evidence="4">
    <location>
        <begin position="1"/>
        <end position="33"/>
    </location>
</feature>
<dbReference type="GO" id="GO:0003729">
    <property type="term" value="F:mRNA binding"/>
    <property type="evidence" value="ECO:0007669"/>
    <property type="project" value="UniProtKB-ARBA"/>
</dbReference>
<gene>
    <name evidence="6" type="ORF">A4U43_C07F1980</name>
</gene>